<feature type="compositionally biased region" description="Polar residues" evidence="1">
    <location>
        <begin position="75"/>
        <end position="85"/>
    </location>
</feature>
<accession>A0A4U6VY07</accession>
<proteinExistence type="predicted"/>
<gene>
    <name evidence="2" type="ORF">SEVIR_2G336200v2</name>
</gene>
<evidence type="ECO:0000256" key="1">
    <source>
        <dbReference type="SAM" id="MobiDB-lite"/>
    </source>
</evidence>
<protein>
    <submittedName>
        <fullName evidence="2">Uncharacterized protein</fullName>
    </submittedName>
</protein>
<dbReference type="Gramene" id="TKW34891">
    <property type="protein sequence ID" value="TKW34891"/>
    <property type="gene ID" value="SEVIR_2G336200v2"/>
</dbReference>
<dbReference type="Gramene" id="TKW34890">
    <property type="protein sequence ID" value="TKW34890"/>
    <property type="gene ID" value="SEVIR_2G336200v2"/>
</dbReference>
<dbReference type="EMBL" id="CM016553">
    <property type="protein sequence ID" value="TKW34891.1"/>
    <property type="molecule type" value="Genomic_DNA"/>
</dbReference>
<feature type="region of interest" description="Disordered" evidence="1">
    <location>
        <begin position="33"/>
        <end position="95"/>
    </location>
</feature>
<reference evidence="2 3" key="1">
    <citation type="submission" date="2019-03" db="EMBL/GenBank/DDBJ databases">
        <title>WGS assembly of Setaria viridis.</title>
        <authorList>
            <person name="Huang P."/>
            <person name="Jenkins J."/>
            <person name="Grimwood J."/>
            <person name="Barry K."/>
            <person name="Healey A."/>
            <person name="Mamidi S."/>
            <person name="Sreedasyam A."/>
            <person name="Shu S."/>
            <person name="Feldman M."/>
            <person name="Wu J."/>
            <person name="Yu Y."/>
            <person name="Chen C."/>
            <person name="Johnson J."/>
            <person name="Rokhsar D."/>
            <person name="Baxter I."/>
            <person name="Schmutz J."/>
            <person name="Brutnell T."/>
            <person name="Kellogg E."/>
        </authorList>
    </citation>
    <scope>NUCLEOTIDE SEQUENCE [LARGE SCALE GENOMIC DNA]</scope>
    <source>
        <strain evidence="3">cv. A10</strain>
    </source>
</reference>
<name>A0A4U6VY07_SETVI</name>
<evidence type="ECO:0000313" key="3">
    <source>
        <dbReference type="Proteomes" id="UP000298652"/>
    </source>
</evidence>
<sequence length="121" mass="13781">MISARTHTHMPLIRKRAHHSSDIAKTCRFEAELGRPNLPTRESGPPPWPVKLSSFHRHAQLSHPHRQKGNARAPTESTTHYSLSKQARGKDNDVHHVRSHVDERIEMGTAMLWCTSKARIS</sequence>
<evidence type="ECO:0000313" key="2">
    <source>
        <dbReference type="EMBL" id="TKW34890.1"/>
    </source>
</evidence>
<feature type="region of interest" description="Disordered" evidence="1">
    <location>
        <begin position="1"/>
        <end position="20"/>
    </location>
</feature>
<feature type="compositionally biased region" description="Basic residues" evidence="1">
    <location>
        <begin position="54"/>
        <end position="69"/>
    </location>
</feature>
<dbReference type="Proteomes" id="UP000298652">
    <property type="component" value="Chromosome 2"/>
</dbReference>
<dbReference type="EMBL" id="CM016553">
    <property type="protein sequence ID" value="TKW34890.1"/>
    <property type="molecule type" value="Genomic_DNA"/>
</dbReference>
<dbReference type="AlphaFoldDB" id="A0A4U6VY07"/>
<feature type="compositionally biased region" description="Basic residues" evidence="1">
    <location>
        <begin position="1"/>
        <end position="18"/>
    </location>
</feature>
<keyword evidence="3" id="KW-1185">Reference proteome</keyword>
<organism evidence="2 3">
    <name type="scientific">Setaria viridis</name>
    <name type="common">Green bristlegrass</name>
    <name type="synonym">Setaria italica subsp. viridis</name>
    <dbReference type="NCBI Taxonomy" id="4556"/>
    <lineage>
        <taxon>Eukaryota</taxon>
        <taxon>Viridiplantae</taxon>
        <taxon>Streptophyta</taxon>
        <taxon>Embryophyta</taxon>
        <taxon>Tracheophyta</taxon>
        <taxon>Spermatophyta</taxon>
        <taxon>Magnoliopsida</taxon>
        <taxon>Liliopsida</taxon>
        <taxon>Poales</taxon>
        <taxon>Poaceae</taxon>
        <taxon>PACMAD clade</taxon>
        <taxon>Panicoideae</taxon>
        <taxon>Panicodae</taxon>
        <taxon>Paniceae</taxon>
        <taxon>Cenchrinae</taxon>
        <taxon>Setaria</taxon>
    </lineage>
</organism>